<gene>
    <name evidence="1" type="ORF">EKPJFOCH_2069</name>
</gene>
<protein>
    <recommendedName>
        <fullName evidence="3">Methyltransferase domain-containing protein</fullName>
    </recommendedName>
</protein>
<proteinExistence type="predicted"/>
<evidence type="ECO:0000313" key="1">
    <source>
        <dbReference type="EMBL" id="GJE55575.1"/>
    </source>
</evidence>
<dbReference type="Pfam" id="PF13489">
    <property type="entry name" value="Methyltransf_23"/>
    <property type="match status" value="1"/>
</dbReference>
<dbReference type="RefSeq" id="WP_238231829.1">
    <property type="nucleotide sequence ID" value="NZ_BPRA01000008.1"/>
</dbReference>
<name>A0ABQ4TNE9_9HYPH</name>
<evidence type="ECO:0000313" key="2">
    <source>
        <dbReference type="Proteomes" id="UP001055101"/>
    </source>
</evidence>
<accession>A0ABQ4TNE9</accession>
<evidence type="ECO:0008006" key="3">
    <source>
        <dbReference type="Google" id="ProtNLM"/>
    </source>
</evidence>
<reference evidence="1" key="1">
    <citation type="journal article" date="2021" name="Front. Microbiol.">
        <title>Comprehensive Comparative Genomics and Phenotyping of Methylobacterium Species.</title>
        <authorList>
            <person name="Alessa O."/>
            <person name="Ogura Y."/>
            <person name="Fujitani Y."/>
            <person name="Takami H."/>
            <person name="Hayashi T."/>
            <person name="Sahin N."/>
            <person name="Tani A."/>
        </authorList>
    </citation>
    <scope>NUCLEOTIDE SEQUENCE</scope>
    <source>
        <strain evidence="1">DSM 23674</strain>
    </source>
</reference>
<dbReference type="InterPro" id="IPR029063">
    <property type="entry name" value="SAM-dependent_MTases_sf"/>
</dbReference>
<dbReference type="SUPFAM" id="SSF53335">
    <property type="entry name" value="S-adenosyl-L-methionine-dependent methyltransferases"/>
    <property type="match status" value="1"/>
</dbReference>
<dbReference type="Gene3D" id="3.40.50.150">
    <property type="entry name" value="Vaccinia Virus protein VP39"/>
    <property type="match status" value="1"/>
</dbReference>
<comment type="caution">
    <text evidence="1">The sequence shown here is derived from an EMBL/GenBank/DDBJ whole genome shotgun (WGS) entry which is preliminary data.</text>
</comment>
<reference evidence="1" key="2">
    <citation type="submission" date="2021-08" db="EMBL/GenBank/DDBJ databases">
        <authorList>
            <person name="Tani A."/>
            <person name="Ola A."/>
            <person name="Ogura Y."/>
            <person name="Katsura K."/>
            <person name="Hayashi T."/>
        </authorList>
    </citation>
    <scope>NUCLEOTIDE SEQUENCE</scope>
    <source>
        <strain evidence="1">DSM 23674</strain>
    </source>
</reference>
<keyword evidence="2" id="KW-1185">Reference proteome</keyword>
<dbReference type="Proteomes" id="UP001055101">
    <property type="component" value="Unassembled WGS sequence"/>
</dbReference>
<organism evidence="1 2">
    <name type="scientific">Methylobacterium thuringiense</name>
    <dbReference type="NCBI Taxonomy" id="1003091"/>
    <lineage>
        <taxon>Bacteria</taxon>
        <taxon>Pseudomonadati</taxon>
        <taxon>Pseudomonadota</taxon>
        <taxon>Alphaproteobacteria</taxon>
        <taxon>Hyphomicrobiales</taxon>
        <taxon>Methylobacteriaceae</taxon>
        <taxon>Methylobacterium</taxon>
    </lineage>
</organism>
<dbReference type="EMBL" id="BPRA01000008">
    <property type="protein sequence ID" value="GJE55575.1"/>
    <property type="molecule type" value="Genomic_DNA"/>
</dbReference>
<sequence length="276" mass="31946">MSKERFPSDYGHQGTFDYAHYIDSAAPRRGLFREECQFYHTIDLPKVGLITGDGGGKWDLRPHISDLLKNVPLDGKSILEVGPGSGFLTREMEQRGANVTSVEAPFEHHWDIIPFPGCRERWGRAAQEAWTLCTNSWWFTHEHAQLVAKMIYLSANDVRPEKVGKHDVSLMSNMLLHNRDPLRIITNCADCAEETVVIIEQFNHDLEQIDQPLCRLDPIVNPKPGEENWNVWWRFNKKFFVNFLRIMGFVRFESHDYNVNWGEVPIPTFTLVAHRS</sequence>